<dbReference type="PANTHER" id="PTHR10890">
    <property type="entry name" value="CYSTEINYL-TRNA SYNTHETASE"/>
    <property type="match status" value="1"/>
</dbReference>
<keyword evidence="7 13" id="KW-0547">Nucleotide-binding</keyword>
<evidence type="ECO:0000256" key="13">
    <source>
        <dbReference type="HAMAP-Rule" id="MF_00041"/>
    </source>
</evidence>
<dbReference type="InterPro" id="IPR056411">
    <property type="entry name" value="CysS_C"/>
</dbReference>
<evidence type="ECO:0000256" key="1">
    <source>
        <dbReference type="ARBA" id="ARBA00004496"/>
    </source>
</evidence>
<comment type="subunit">
    <text evidence="3 13">Monomer.</text>
</comment>
<accession>A0ABW4YH29</accession>
<dbReference type="Pfam" id="PF23493">
    <property type="entry name" value="CysS_C"/>
    <property type="match status" value="1"/>
</dbReference>
<feature type="binding site" evidence="13">
    <location>
        <position position="29"/>
    </location>
    <ligand>
        <name>Zn(2+)</name>
        <dbReference type="ChEBI" id="CHEBI:29105"/>
    </ligand>
</feature>
<comment type="similarity">
    <text evidence="2 13">Belongs to the class-I aminoacyl-tRNA synthetase family.</text>
</comment>
<feature type="domain" description="Cysteinyl-tRNA synthetase class Ia DALR" evidence="14">
    <location>
        <begin position="358"/>
        <end position="424"/>
    </location>
</feature>
<keyword evidence="16" id="KW-1185">Reference proteome</keyword>
<dbReference type="InterPro" id="IPR032678">
    <property type="entry name" value="tRNA-synt_1_cat_dom"/>
</dbReference>
<evidence type="ECO:0000256" key="3">
    <source>
        <dbReference type="ARBA" id="ARBA00011245"/>
    </source>
</evidence>
<dbReference type="InterPro" id="IPR024909">
    <property type="entry name" value="Cys-tRNA/MSH_ligase"/>
</dbReference>
<keyword evidence="9 13" id="KW-0067">ATP-binding</keyword>
<dbReference type="EMBL" id="JBHUHO010000012">
    <property type="protein sequence ID" value="MFD2114998.1"/>
    <property type="molecule type" value="Genomic_DNA"/>
</dbReference>
<dbReference type="SMART" id="SM00840">
    <property type="entry name" value="DALR_2"/>
    <property type="match status" value="1"/>
</dbReference>
<comment type="cofactor">
    <cofactor evidence="13">
        <name>Zn(2+)</name>
        <dbReference type="ChEBI" id="CHEBI:29105"/>
    </cofactor>
    <text evidence="13">Binds 1 zinc ion per subunit.</text>
</comment>
<dbReference type="InterPro" id="IPR009080">
    <property type="entry name" value="tRNAsynth_Ia_anticodon-bd"/>
</dbReference>
<keyword evidence="11 13" id="KW-0030">Aminoacyl-tRNA synthetase</keyword>
<dbReference type="EC" id="6.1.1.16" evidence="13"/>
<dbReference type="InterPro" id="IPR015273">
    <property type="entry name" value="Cys-tRNA-synt_Ia_DALR"/>
</dbReference>
<evidence type="ECO:0000256" key="12">
    <source>
        <dbReference type="ARBA" id="ARBA00047398"/>
    </source>
</evidence>
<dbReference type="HAMAP" id="MF_00041">
    <property type="entry name" value="Cys_tRNA_synth"/>
    <property type="match status" value="1"/>
</dbReference>
<gene>
    <name evidence="13 15" type="primary">cysS</name>
    <name evidence="15" type="ORF">ACFSJH_04515</name>
</gene>
<comment type="catalytic activity">
    <reaction evidence="12 13">
        <text>tRNA(Cys) + L-cysteine + ATP = L-cysteinyl-tRNA(Cys) + AMP + diphosphate</text>
        <dbReference type="Rhea" id="RHEA:17773"/>
        <dbReference type="Rhea" id="RHEA-COMP:9661"/>
        <dbReference type="Rhea" id="RHEA-COMP:9679"/>
        <dbReference type="ChEBI" id="CHEBI:30616"/>
        <dbReference type="ChEBI" id="CHEBI:33019"/>
        <dbReference type="ChEBI" id="CHEBI:35235"/>
        <dbReference type="ChEBI" id="CHEBI:78442"/>
        <dbReference type="ChEBI" id="CHEBI:78517"/>
        <dbReference type="ChEBI" id="CHEBI:456215"/>
        <dbReference type="EC" id="6.1.1.16"/>
    </reaction>
</comment>
<dbReference type="Gene3D" id="3.40.50.620">
    <property type="entry name" value="HUPs"/>
    <property type="match status" value="1"/>
</dbReference>
<evidence type="ECO:0000256" key="6">
    <source>
        <dbReference type="ARBA" id="ARBA00022723"/>
    </source>
</evidence>
<evidence type="ECO:0000256" key="10">
    <source>
        <dbReference type="ARBA" id="ARBA00022917"/>
    </source>
</evidence>
<proteinExistence type="inferred from homology"/>
<reference evidence="16" key="1">
    <citation type="journal article" date="2019" name="Int. J. Syst. Evol. Microbiol.">
        <title>The Global Catalogue of Microorganisms (GCM) 10K type strain sequencing project: providing services to taxonomists for standard genome sequencing and annotation.</title>
        <authorList>
            <consortium name="The Broad Institute Genomics Platform"/>
            <consortium name="The Broad Institute Genome Sequencing Center for Infectious Disease"/>
            <person name="Wu L."/>
            <person name="Ma J."/>
        </authorList>
    </citation>
    <scope>NUCLEOTIDE SEQUENCE [LARGE SCALE GENOMIC DNA]</scope>
    <source>
        <strain evidence="16">GH52</strain>
    </source>
</reference>
<evidence type="ECO:0000256" key="2">
    <source>
        <dbReference type="ARBA" id="ARBA00005594"/>
    </source>
</evidence>
<keyword evidence="8 13" id="KW-0862">Zinc</keyword>
<feature type="binding site" evidence="13">
    <location>
        <position position="234"/>
    </location>
    <ligand>
        <name>Zn(2+)</name>
        <dbReference type="ChEBI" id="CHEBI:29105"/>
    </ligand>
</feature>
<feature type="short sequence motif" description="'KMSKS' region" evidence="13">
    <location>
        <begin position="266"/>
        <end position="270"/>
    </location>
</feature>
<keyword evidence="6 13" id="KW-0479">Metal-binding</keyword>
<dbReference type="PRINTS" id="PR00983">
    <property type="entry name" value="TRNASYNTHCYS"/>
</dbReference>
<dbReference type="Gene3D" id="1.20.120.1910">
    <property type="entry name" value="Cysteine-tRNA ligase, C-terminal anti-codon recognition domain"/>
    <property type="match status" value="1"/>
</dbReference>
<keyword evidence="5 13" id="KW-0436">Ligase</keyword>
<comment type="subcellular location">
    <subcellularLocation>
        <location evidence="1 13">Cytoplasm</location>
    </subcellularLocation>
</comment>
<evidence type="ECO:0000313" key="15">
    <source>
        <dbReference type="EMBL" id="MFD2114998.1"/>
    </source>
</evidence>
<dbReference type="InterPro" id="IPR015803">
    <property type="entry name" value="Cys-tRNA-ligase"/>
</dbReference>
<protein>
    <recommendedName>
        <fullName evidence="13">Cysteine--tRNA ligase</fullName>
        <ecNumber evidence="13">6.1.1.16</ecNumber>
    </recommendedName>
    <alternativeName>
        <fullName evidence="13">Cysteinyl-tRNA synthetase</fullName>
        <shortName evidence="13">CysRS</shortName>
    </alternativeName>
</protein>
<dbReference type="Pfam" id="PF01406">
    <property type="entry name" value="tRNA-synt_1e"/>
    <property type="match status" value="1"/>
</dbReference>
<dbReference type="Pfam" id="PF09190">
    <property type="entry name" value="DALR_2"/>
    <property type="match status" value="1"/>
</dbReference>
<evidence type="ECO:0000313" key="16">
    <source>
        <dbReference type="Proteomes" id="UP001597362"/>
    </source>
</evidence>
<dbReference type="SUPFAM" id="SSF52374">
    <property type="entry name" value="Nucleotidylyl transferase"/>
    <property type="match status" value="1"/>
</dbReference>
<dbReference type="GO" id="GO:0004817">
    <property type="term" value="F:cysteine-tRNA ligase activity"/>
    <property type="evidence" value="ECO:0007669"/>
    <property type="project" value="UniProtKB-EC"/>
</dbReference>
<evidence type="ECO:0000256" key="7">
    <source>
        <dbReference type="ARBA" id="ARBA00022741"/>
    </source>
</evidence>
<keyword evidence="10 13" id="KW-0648">Protein biosynthesis</keyword>
<evidence type="ECO:0000259" key="14">
    <source>
        <dbReference type="SMART" id="SM00840"/>
    </source>
</evidence>
<feature type="binding site" evidence="13">
    <location>
        <position position="269"/>
    </location>
    <ligand>
        <name>ATP</name>
        <dbReference type="ChEBI" id="CHEBI:30616"/>
    </ligand>
</feature>
<dbReference type="CDD" id="cd00672">
    <property type="entry name" value="CysRS_core"/>
    <property type="match status" value="1"/>
</dbReference>
<feature type="binding site" evidence="13">
    <location>
        <position position="209"/>
    </location>
    <ligand>
        <name>Zn(2+)</name>
        <dbReference type="ChEBI" id="CHEBI:29105"/>
    </ligand>
</feature>
<evidence type="ECO:0000256" key="11">
    <source>
        <dbReference type="ARBA" id="ARBA00023146"/>
    </source>
</evidence>
<dbReference type="NCBIfam" id="TIGR00435">
    <property type="entry name" value="cysS"/>
    <property type="match status" value="1"/>
</dbReference>
<dbReference type="PANTHER" id="PTHR10890:SF3">
    <property type="entry name" value="CYSTEINE--TRNA LIGASE, CYTOPLASMIC"/>
    <property type="match status" value="1"/>
</dbReference>
<dbReference type="Proteomes" id="UP001597362">
    <property type="component" value="Unassembled WGS sequence"/>
</dbReference>
<evidence type="ECO:0000256" key="5">
    <source>
        <dbReference type="ARBA" id="ARBA00022598"/>
    </source>
</evidence>
<dbReference type="InterPro" id="IPR014729">
    <property type="entry name" value="Rossmann-like_a/b/a_fold"/>
</dbReference>
<keyword evidence="4 13" id="KW-0963">Cytoplasm</keyword>
<feature type="short sequence motif" description="'HIGH' region" evidence="13">
    <location>
        <begin position="31"/>
        <end position="41"/>
    </location>
</feature>
<sequence>MSISIYNTMTRQKELFQPLEAGKVKMYVCGPTVYDYIHIGNARPAIFFDVVRRYLEYAGYDVNYITNFTDIDDRLIQKAEQLGTTVPEVAERFIAAFHDDVQALGVKESTKYPRVTEHVAEIITFITGLIDKGHAYESEGDVYFNTSTFADYGKLSHQKLDELQFGIRIETDERKHSEQDFVLWKTAKPGEMFWDSPWGQGRPGWHIECSAMARTYLGDTLDIHGGGSDLQFPHHECEVAQSEALTGQPFANYWMHNGYINIDNVKMSKSLGNGISVHELVKQIEPRAIRYFMLATHYRSPLNFSTDTIKQAENSVERIDNCINNLRHQLSSNELESGAEQGAGIEQLQVRVARIVQTFEAKMNDDFNTSDAITALFELVLEANQYMNNSKELATKAGLQLLLDQFERIDATLGLLPAVQEVELLDADIEQLIAERVEARQAKNWARADEIRDLLQARQILLEDTPQGMKWRRK</sequence>
<dbReference type="RefSeq" id="WP_377770031.1">
    <property type="nucleotide sequence ID" value="NZ_JBHUHO010000012.1"/>
</dbReference>
<feature type="binding site" evidence="13">
    <location>
        <position position="238"/>
    </location>
    <ligand>
        <name>Zn(2+)</name>
        <dbReference type="ChEBI" id="CHEBI:29105"/>
    </ligand>
</feature>
<dbReference type="SUPFAM" id="SSF47323">
    <property type="entry name" value="Anticodon-binding domain of a subclass of class I aminoacyl-tRNA synthetases"/>
    <property type="match status" value="1"/>
</dbReference>
<evidence type="ECO:0000256" key="8">
    <source>
        <dbReference type="ARBA" id="ARBA00022833"/>
    </source>
</evidence>
<name>A0ABW4YH29_9BACL</name>
<comment type="caution">
    <text evidence="15">The sequence shown here is derived from an EMBL/GenBank/DDBJ whole genome shotgun (WGS) entry which is preliminary data.</text>
</comment>
<organism evidence="15 16">
    <name type="scientific">Paenibacillus yanchengensis</name>
    <dbReference type="NCBI Taxonomy" id="2035833"/>
    <lineage>
        <taxon>Bacteria</taxon>
        <taxon>Bacillati</taxon>
        <taxon>Bacillota</taxon>
        <taxon>Bacilli</taxon>
        <taxon>Bacillales</taxon>
        <taxon>Paenibacillaceae</taxon>
        <taxon>Paenibacillus</taxon>
    </lineage>
</organism>
<evidence type="ECO:0000256" key="9">
    <source>
        <dbReference type="ARBA" id="ARBA00022840"/>
    </source>
</evidence>
<evidence type="ECO:0000256" key="4">
    <source>
        <dbReference type="ARBA" id="ARBA00022490"/>
    </source>
</evidence>